<dbReference type="GO" id="GO:0051015">
    <property type="term" value="F:actin filament binding"/>
    <property type="evidence" value="ECO:0007669"/>
    <property type="project" value="TreeGrafter"/>
</dbReference>
<dbReference type="InterPro" id="IPR000557">
    <property type="entry name" value="Calponin_repeat"/>
</dbReference>
<dbReference type="Pfam" id="PF00307">
    <property type="entry name" value="CH"/>
    <property type="match status" value="1"/>
</dbReference>
<feature type="domain" description="Calponin-homology (CH)" evidence="3">
    <location>
        <begin position="24"/>
        <end position="135"/>
    </location>
</feature>
<reference evidence="4" key="1">
    <citation type="submission" date="2021-01" db="UniProtKB">
        <authorList>
            <consortium name="EnsemblMetazoa"/>
        </authorList>
    </citation>
    <scope>IDENTIFICATION</scope>
</reference>
<dbReference type="PANTHER" id="PTHR47385">
    <property type="entry name" value="CALPONIN"/>
    <property type="match status" value="1"/>
</dbReference>
<accession>A0A7M5X7E8</accession>
<dbReference type="SMART" id="SM00033">
    <property type="entry name" value="CH"/>
    <property type="match status" value="1"/>
</dbReference>
<dbReference type="PROSITE" id="PS50021">
    <property type="entry name" value="CH"/>
    <property type="match status" value="1"/>
</dbReference>
<dbReference type="InterPro" id="IPR003096">
    <property type="entry name" value="SM22_calponin"/>
</dbReference>
<proteinExistence type="inferred from homology"/>
<dbReference type="PROSITE" id="PS01052">
    <property type="entry name" value="CALPONIN_1"/>
    <property type="match status" value="1"/>
</dbReference>
<dbReference type="InterPro" id="IPR050606">
    <property type="entry name" value="Calponin-like"/>
</dbReference>
<organism evidence="4 5">
    <name type="scientific">Clytia hemisphaerica</name>
    <dbReference type="NCBI Taxonomy" id="252671"/>
    <lineage>
        <taxon>Eukaryota</taxon>
        <taxon>Metazoa</taxon>
        <taxon>Cnidaria</taxon>
        <taxon>Hydrozoa</taxon>
        <taxon>Hydroidolina</taxon>
        <taxon>Leptothecata</taxon>
        <taxon>Obeliida</taxon>
        <taxon>Clytiidae</taxon>
        <taxon>Clytia</taxon>
    </lineage>
</organism>
<dbReference type="PANTHER" id="PTHR47385:SF14">
    <property type="entry name" value="TRANSGELIN"/>
    <property type="match status" value="1"/>
</dbReference>
<evidence type="ECO:0000256" key="1">
    <source>
        <dbReference type="ARBA" id="ARBA00009631"/>
    </source>
</evidence>
<name>A0A7M5X7E8_9CNID</name>
<dbReference type="InterPro" id="IPR036872">
    <property type="entry name" value="CH_dom_sf"/>
</dbReference>
<protein>
    <recommendedName>
        <fullName evidence="2">Transgelin</fullName>
    </recommendedName>
</protein>
<dbReference type="RefSeq" id="XP_066931007.1">
    <property type="nucleotide sequence ID" value="XM_067074906.1"/>
</dbReference>
<dbReference type="SUPFAM" id="SSF47576">
    <property type="entry name" value="Calponin-homology domain, CH-domain"/>
    <property type="match status" value="1"/>
</dbReference>
<sequence>MANRPKGYGLSAQIQRQRAARYDLDDEQDALAWMEAVIDEGEVFINVEGMKETTEALRDGVYLCKLMAALNPKLIKRINKPNTPFRCMENIGNFLNACREYGLISEDLFMTSDLYDGINITAVINTIHALGRKAQDWDYDGPILGPRESTRNPREFTADQIKEGKSLIGLQMGSNKGATQAGLNFGKTRSILD</sequence>
<comment type="similarity">
    <text evidence="1 2">Belongs to the calponin family.</text>
</comment>
<dbReference type="GO" id="GO:0015629">
    <property type="term" value="C:actin cytoskeleton"/>
    <property type="evidence" value="ECO:0007669"/>
    <property type="project" value="TreeGrafter"/>
</dbReference>
<dbReference type="GO" id="GO:0007015">
    <property type="term" value="P:actin filament organization"/>
    <property type="evidence" value="ECO:0007669"/>
    <property type="project" value="TreeGrafter"/>
</dbReference>
<dbReference type="PROSITE" id="PS51122">
    <property type="entry name" value="CALPONIN_2"/>
    <property type="match status" value="1"/>
</dbReference>
<evidence type="ECO:0000313" key="5">
    <source>
        <dbReference type="Proteomes" id="UP000594262"/>
    </source>
</evidence>
<dbReference type="AlphaFoldDB" id="A0A7M5X7E8"/>
<evidence type="ECO:0000256" key="2">
    <source>
        <dbReference type="RuleBase" id="RU361224"/>
    </source>
</evidence>
<dbReference type="Gene3D" id="1.10.418.10">
    <property type="entry name" value="Calponin-like domain"/>
    <property type="match status" value="1"/>
</dbReference>
<dbReference type="Proteomes" id="UP000594262">
    <property type="component" value="Unplaced"/>
</dbReference>
<evidence type="ECO:0000313" key="4">
    <source>
        <dbReference type="EnsemblMetazoa" id="CLYHEMP018596.1"/>
    </source>
</evidence>
<dbReference type="EnsemblMetazoa" id="CLYHEMT018596.1">
    <property type="protein sequence ID" value="CLYHEMP018596.1"/>
    <property type="gene ID" value="CLYHEMG018596"/>
</dbReference>
<dbReference type="GeneID" id="136818577"/>
<dbReference type="PRINTS" id="PR00888">
    <property type="entry name" value="SM22CALPONIN"/>
</dbReference>
<dbReference type="Pfam" id="PF00402">
    <property type="entry name" value="Calponin"/>
    <property type="match status" value="1"/>
</dbReference>
<dbReference type="OrthoDB" id="21595at2759"/>
<evidence type="ECO:0000259" key="3">
    <source>
        <dbReference type="PROSITE" id="PS50021"/>
    </source>
</evidence>
<keyword evidence="5" id="KW-1185">Reference proteome</keyword>
<dbReference type="InterPro" id="IPR001715">
    <property type="entry name" value="CH_dom"/>
</dbReference>